<proteinExistence type="predicted"/>
<feature type="region of interest" description="Disordered" evidence="10">
    <location>
        <begin position="18"/>
        <end position="59"/>
    </location>
</feature>
<feature type="compositionally biased region" description="Low complexity" evidence="10">
    <location>
        <begin position="38"/>
        <end position="47"/>
    </location>
</feature>
<evidence type="ECO:0000313" key="11">
    <source>
        <dbReference type="EMBL" id="VDM48070.1"/>
    </source>
</evidence>
<evidence type="ECO:0000256" key="3">
    <source>
        <dbReference type="ARBA" id="ARBA00022679"/>
    </source>
</evidence>
<dbReference type="EC" id="2.7.11.1" evidence="1"/>
<evidence type="ECO:0000313" key="12">
    <source>
        <dbReference type="Proteomes" id="UP000050794"/>
    </source>
</evidence>
<evidence type="ECO:0000256" key="1">
    <source>
        <dbReference type="ARBA" id="ARBA00012513"/>
    </source>
</evidence>
<feature type="coiled-coil region" evidence="9">
    <location>
        <begin position="96"/>
        <end position="123"/>
    </location>
</feature>
<feature type="region of interest" description="Disordered" evidence="10">
    <location>
        <begin position="505"/>
        <end position="529"/>
    </location>
</feature>
<dbReference type="PANTHER" id="PTHR47167:SF4">
    <property type="entry name" value="SERINE_THREONINE-PROTEIN KINASE TAO"/>
    <property type="match status" value="1"/>
</dbReference>
<dbReference type="InterPro" id="IPR051234">
    <property type="entry name" value="TAO_STE20_kinase"/>
</dbReference>
<reference evidence="11 12" key="2">
    <citation type="submission" date="2018-11" db="EMBL/GenBank/DDBJ databases">
        <authorList>
            <consortium name="Pathogen Informatics"/>
        </authorList>
    </citation>
    <scope>NUCLEOTIDE SEQUENCE [LARGE SCALE GENOMIC DNA]</scope>
</reference>
<reference evidence="13" key="1">
    <citation type="submission" date="2016-06" db="UniProtKB">
        <authorList>
            <consortium name="WormBaseParasite"/>
        </authorList>
    </citation>
    <scope>IDENTIFICATION</scope>
</reference>
<comment type="catalytic activity">
    <reaction evidence="7">
        <text>L-threonyl-[protein] + ATP = O-phospho-L-threonyl-[protein] + ADP + H(+)</text>
        <dbReference type="Rhea" id="RHEA:46608"/>
        <dbReference type="Rhea" id="RHEA-COMP:11060"/>
        <dbReference type="Rhea" id="RHEA-COMP:11605"/>
        <dbReference type="ChEBI" id="CHEBI:15378"/>
        <dbReference type="ChEBI" id="CHEBI:30013"/>
        <dbReference type="ChEBI" id="CHEBI:30616"/>
        <dbReference type="ChEBI" id="CHEBI:61977"/>
        <dbReference type="ChEBI" id="CHEBI:456216"/>
        <dbReference type="EC" id="2.7.11.1"/>
    </reaction>
</comment>
<dbReference type="EMBL" id="UYWY01023861">
    <property type="protein sequence ID" value="VDM48070.1"/>
    <property type="molecule type" value="Genomic_DNA"/>
</dbReference>
<keyword evidence="4" id="KW-0547">Nucleotide-binding</keyword>
<evidence type="ECO:0000256" key="6">
    <source>
        <dbReference type="ARBA" id="ARBA00022840"/>
    </source>
</evidence>
<evidence type="ECO:0000313" key="13">
    <source>
        <dbReference type="WBParaSite" id="TCNE_0001675001-mRNA-1"/>
    </source>
</evidence>
<dbReference type="PANTHER" id="PTHR47167">
    <property type="entry name" value="SERINE/THREONINE-PROTEIN KINASE TAO1-LIKE PROTEIN"/>
    <property type="match status" value="1"/>
</dbReference>
<comment type="catalytic activity">
    <reaction evidence="8">
        <text>L-seryl-[protein] + ATP = O-phospho-L-seryl-[protein] + ADP + H(+)</text>
        <dbReference type="Rhea" id="RHEA:17989"/>
        <dbReference type="Rhea" id="RHEA-COMP:9863"/>
        <dbReference type="Rhea" id="RHEA-COMP:11604"/>
        <dbReference type="ChEBI" id="CHEBI:15378"/>
        <dbReference type="ChEBI" id="CHEBI:29999"/>
        <dbReference type="ChEBI" id="CHEBI:30616"/>
        <dbReference type="ChEBI" id="CHEBI:83421"/>
        <dbReference type="ChEBI" id="CHEBI:456216"/>
        <dbReference type="EC" id="2.7.11.1"/>
    </reaction>
</comment>
<evidence type="ECO:0000256" key="9">
    <source>
        <dbReference type="SAM" id="Coils"/>
    </source>
</evidence>
<protein>
    <recommendedName>
        <fullName evidence="1">non-specific serine/threonine protein kinase</fullName>
        <ecNumber evidence="1">2.7.11.1</ecNumber>
    </recommendedName>
</protein>
<sequence>RSFVSCVQNRTIIRVGDEESSHSGISSHRSESSLAGETTSATPASASVSPHESFHRPINDEMATLRRSRFSTLRTTKLISKEMEEHNRENNIYEQMSGYKRLRQQHQKELRQLEERCAMEMDALKLKTDKEYEQLINTFGKELQRVRNSQNAEKDKKSREYDDMERKLRRQLTSQQDSELKAFSSAQKKEYKHNKERAKSELKERYGMRALYESALKETKAALNARRSDAEAVFAREQRLAMDAEIRRLRRTRMVTLHALEEKLAADELSVRARQLETSHALLRRHHEQTKELENAQLNECQRMKRRHMETQHEAETSNQLQYNQRAQDELLKKHALQSKQQPKELKAKELMIRKQYRQAVKTQLRQSKVLQAQVLNSIPKEEHRDMIAKLKEEQKRKLAILAGQYETTIESMVQDLTVKLESWQEDEAKALKEKLEKELDMLAKFQERQKSCLEANSERERQKLAERIAIRKAVLDEKMLEESNMFESERRKVLGELEEGHRGEVLAFDENRSQQDSLHPVPSLGSSSQFSSLSALRALSASLHSLTTSS</sequence>
<evidence type="ECO:0000256" key="4">
    <source>
        <dbReference type="ARBA" id="ARBA00022741"/>
    </source>
</evidence>
<evidence type="ECO:0000256" key="8">
    <source>
        <dbReference type="ARBA" id="ARBA00048679"/>
    </source>
</evidence>
<keyword evidence="6" id="KW-0067">ATP-binding</keyword>
<dbReference type="WBParaSite" id="TCNE_0001675001-mRNA-1">
    <property type="protein sequence ID" value="TCNE_0001675001-mRNA-1"/>
    <property type="gene ID" value="TCNE_0001675001"/>
</dbReference>
<feature type="compositionally biased region" description="Basic and acidic residues" evidence="10">
    <location>
        <begin position="505"/>
        <end position="514"/>
    </location>
</feature>
<dbReference type="Proteomes" id="UP000050794">
    <property type="component" value="Unassembled WGS sequence"/>
</dbReference>
<accession>A0A183V7M9</accession>
<evidence type="ECO:0000256" key="7">
    <source>
        <dbReference type="ARBA" id="ARBA00047899"/>
    </source>
</evidence>
<dbReference type="GO" id="GO:0004674">
    <property type="term" value="F:protein serine/threonine kinase activity"/>
    <property type="evidence" value="ECO:0007669"/>
    <property type="project" value="UniProtKB-KW"/>
</dbReference>
<evidence type="ECO:0000256" key="10">
    <source>
        <dbReference type="SAM" id="MobiDB-lite"/>
    </source>
</evidence>
<feature type="coiled-coil region" evidence="9">
    <location>
        <begin position="414"/>
        <end position="464"/>
    </location>
</feature>
<keyword evidence="5" id="KW-0418">Kinase</keyword>
<evidence type="ECO:0000256" key="5">
    <source>
        <dbReference type="ARBA" id="ARBA00022777"/>
    </source>
</evidence>
<gene>
    <name evidence="11" type="ORF">TCNE_LOCUS16749</name>
</gene>
<keyword evidence="9" id="KW-0175">Coiled coil</keyword>
<organism evidence="12 13">
    <name type="scientific">Toxocara canis</name>
    <name type="common">Canine roundworm</name>
    <dbReference type="NCBI Taxonomy" id="6265"/>
    <lineage>
        <taxon>Eukaryota</taxon>
        <taxon>Metazoa</taxon>
        <taxon>Ecdysozoa</taxon>
        <taxon>Nematoda</taxon>
        <taxon>Chromadorea</taxon>
        <taxon>Rhabditida</taxon>
        <taxon>Spirurina</taxon>
        <taxon>Ascaridomorpha</taxon>
        <taxon>Ascaridoidea</taxon>
        <taxon>Toxocaridae</taxon>
        <taxon>Toxocara</taxon>
    </lineage>
</organism>
<dbReference type="AlphaFoldDB" id="A0A183V7M9"/>
<keyword evidence="3" id="KW-0808">Transferase</keyword>
<feature type="region of interest" description="Disordered" evidence="10">
    <location>
        <begin position="171"/>
        <end position="199"/>
    </location>
</feature>
<dbReference type="GO" id="GO:0005524">
    <property type="term" value="F:ATP binding"/>
    <property type="evidence" value="ECO:0007669"/>
    <property type="project" value="UniProtKB-KW"/>
</dbReference>
<name>A0A183V7M9_TOXCA</name>
<keyword evidence="12" id="KW-1185">Reference proteome</keyword>
<dbReference type="GO" id="GO:0005737">
    <property type="term" value="C:cytoplasm"/>
    <property type="evidence" value="ECO:0007669"/>
    <property type="project" value="TreeGrafter"/>
</dbReference>
<evidence type="ECO:0000256" key="2">
    <source>
        <dbReference type="ARBA" id="ARBA00022527"/>
    </source>
</evidence>
<keyword evidence="2" id="KW-0723">Serine/threonine-protein kinase</keyword>